<sequence>MGAGTKQNEPCEFAHAKSAQGMATVITLIISTTFPGSSLHLDLQRLSLQPLRQFRRQRILQPGFYRSARLFSALVLHPAIDVQAERTTMTGRYMMPFTMALMMASAAPSSSQPPSYSIAPAEKPIPAPDACQILHG</sequence>
<gene>
    <name evidence="1" type="ORF">ACFO1V_11875</name>
</gene>
<protein>
    <submittedName>
        <fullName evidence="1">Uncharacterized protein</fullName>
    </submittedName>
</protein>
<dbReference type="EMBL" id="JBHSEL010000117">
    <property type="protein sequence ID" value="MFC4625898.1"/>
    <property type="molecule type" value="Genomic_DNA"/>
</dbReference>
<organism evidence="1 2">
    <name type="scientific">Daeguia caeni</name>
    <dbReference type="NCBI Taxonomy" id="439612"/>
    <lineage>
        <taxon>Bacteria</taxon>
        <taxon>Pseudomonadati</taxon>
        <taxon>Pseudomonadota</taxon>
        <taxon>Alphaproteobacteria</taxon>
        <taxon>Hyphomicrobiales</taxon>
        <taxon>Brucellaceae</taxon>
        <taxon>Daeguia</taxon>
    </lineage>
</organism>
<evidence type="ECO:0000313" key="2">
    <source>
        <dbReference type="Proteomes" id="UP001596042"/>
    </source>
</evidence>
<proteinExistence type="predicted"/>
<comment type="caution">
    <text evidence="1">The sequence shown here is derived from an EMBL/GenBank/DDBJ whole genome shotgun (WGS) entry which is preliminary data.</text>
</comment>
<keyword evidence="2" id="KW-1185">Reference proteome</keyword>
<name>A0ABV9H645_9HYPH</name>
<reference evidence="2" key="1">
    <citation type="journal article" date="2019" name="Int. J. Syst. Evol. Microbiol.">
        <title>The Global Catalogue of Microorganisms (GCM) 10K type strain sequencing project: providing services to taxonomists for standard genome sequencing and annotation.</title>
        <authorList>
            <consortium name="The Broad Institute Genomics Platform"/>
            <consortium name="The Broad Institute Genome Sequencing Center for Infectious Disease"/>
            <person name="Wu L."/>
            <person name="Ma J."/>
        </authorList>
    </citation>
    <scope>NUCLEOTIDE SEQUENCE [LARGE SCALE GENOMIC DNA]</scope>
    <source>
        <strain evidence="2">CGMCC 1.15731</strain>
    </source>
</reference>
<dbReference type="RefSeq" id="WP_374833584.1">
    <property type="nucleotide sequence ID" value="NZ_JBHEEZ010000027.1"/>
</dbReference>
<evidence type="ECO:0000313" key="1">
    <source>
        <dbReference type="EMBL" id="MFC4625898.1"/>
    </source>
</evidence>
<accession>A0ABV9H645</accession>
<dbReference type="Proteomes" id="UP001596042">
    <property type="component" value="Unassembled WGS sequence"/>
</dbReference>